<accession>A0A545U7A7</accession>
<organism evidence="8 9">
    <name type="scientific">Aliikangiella coralliicola</name>
    <dbReference type="NCBI Taxonomy" id="2592383"/>
    <lineage>
        <taxon>Bacteria</taxon>
        <taxon>Pseudomonadati</taxon>
        <taxon>Pseudomonadota</taxon>
        <taxon>Gammaproteobacteria</taxon>
        <taxon>Oceanospirillales</taxon>
        <taxon>Pleioneaceae</taxon>
        <taxon>Aliikangiella</taxon>
    </lineage>
</organism>
<dbReference type="AlphaFoldDB" id="A0A545U7A7"/>
<evidence type="ECO:0000256" key="5">
    <source>
        <dbReference type="ARBA" id="ARBA00023002"/>
    </source>
</evidence>
<evidence type="ECO:0000256" key="2">
    <source>
        <dbReference type="ARBA" id="ARBA00022723"/>
    </source>
</evidence>
<keyword evidence="5" id="KW-0560">Oxidoreductase</keyword>
<dbReference type="InterPro" id="IPR005123">
    <property type="entry name" value="Oxoglu/Fe-dep_dioxygenase_dom"/>
</dbReference>
<dbReference type="OrthoDB" id="9783171at2"/>
<dbReference type="InterPro" id="IPR044862">
    <property type="entry name" value="Pro_4_hyd_alph_FE2OG_OXY"/>
</dbReference>
<dbReference type="GO" id="GO:0005506">
    <property type="term" value="F:iron ion binding"/>
    <property type="evidence" value="ECO:0007669"/>
    <property type="project" value="InterPro"/>
</dbReference>
<evidence type="ECO:0000256" key="1">
    <source>
        <dbReference type="ARBA" id="ARBA00001961"/>
    </source>
</evidence>
<evidence type="ECO:0000313" key="9">
    <source>
        <dbReference type="Proteomes" id="UP000315439"/>
    </source>
</evidence>
<protein>
    <recommendedName>
        <fullName evidence="7">Fe2OG dioxygenase domain-containing protein</fullName>
    </recommendedName>
</protein>
<keyword evidence="4" id="KW-0223">Dioxygenase</keyword>
<dbReference type="Proteomes" id="UP000315439">
    <property type="component" value="Unassembled WGS sequence"/>
</dbReference>
<dbReference type="InterPro" id="IPR006620">
    <property type="entry name" value="Pro_4_hyd_alph"/>
</dbReference>
<feature type="domain" description="Fe2OG dioxygenase" evidence="7">
    <location>
        <begin position="243"/>
        <end position="356"/>
    </location>
</feature>
<proteinExistence type="predicted"/>
<keyword evidence="6" id="KW-0408">Iron</keyword>
<dbReference type="SMART" id="SM00702">
    <property type="entry name" value="P4Hc"/>
    <property type="match status" value="1"/>
</dbReference>
<gene>
    <name evidence="8" type="ORF">FLL46_19485</name>
</gene>
<keyword evidence="9" id="KW-1185">Reference proteome</keyword>
<sequence>MLNRESNVSLRLKSKINLSIIRKNYSPDKLAIGLAGNNMTSFKSSTAASNATPSSEKANEGDLYQFPEPVLLFDNRDVSEQMVQQIQSRLLASPSDQLYQLLLDVYRRTGELARAEELVRRWLEFSPENKLAAYQEKIFTQKMLIPGIYKQSEIQPAPFAIFDKFLEVSERKYFWERALGSSNEFKSSGISYGDGERVEYQYQNRNSEVLFLESQEKQNIKSKILKLIDELFERFLIPKKAIKNIEVKLTAYGEGGFFRIHQDGFFKQGNSSRFISWVYYFHASPKPYSGGDLVLFDSNCAKTNHLFSESHYTRYKPMDNQIVFFPSWFYHGVTPVKLLRPGFDSYRFAVMGHISC</sequence>
<reference evidence="8 9" key="1">
    <citation type="submission" date="2019-07" db="EMBL/GenBank/DDBJ databases">
        <title>Draft genome for Aliikangiella sp. M105.</title>
        <authorList>
            <person name="Wang G."/>
        </authorList>
    </citation>
    <scope>NUCLEOTIDE SEQUENCE [LARGE SCALE GENOMIC DNA]</scope>
    <source>
        <strain evidence="8 9">M105</strain>
    </source>
</reference>
<keyword evidence="3" id="KW-0847">Vitamin C</keyword>
<evidence type="ECO:0000256" key="3">
    <source>
        <dbReference type="ARBA" id="ARBA00022896"/>
    </source>
</evidence>
<evidence type="ECO:0000313" key="8">
    <source>
        <dbReference type="EMBL" id="TQV85351.1"/>
    </source>
</evidence>
<keyword evidence="2" id="KW-0479">Metal-binding</keyword>
<evidence type="ECO:0000256" key="4">
    <source>
        <dbReference type="ARBA" id="ARBA00022964"/>
    </source>
</evidence>
<dbReference type="GO" id="GO:0051213">
    <property type="term" value="F:dioxygenase activity"/>
    <property type="evidence" value="ECO:0007669"/>
    <property type="project" value="UniProtKB-KW"/>
</dbReference>
<evidence type="ECO:0000259" key="7">
    <source>
        <dbReference type="PROSITE" id="PS51471"/>
    </source>
</evidence>
<dbReference type="EMBL" id="VIKS01000012">
    <property type="protein sequence ID" value="TQV85351.1"/>
    <property type="molecule type" value="Genomic_DNA"/>
</dbReference>
<dbReference type="GO" id="GO:0016705">
    <property type="term" value="F:oxidoreductase activity, acting on paired donors, with incorporation or reduction of molecular oxygen"/>
    <property type="evidence" value="ECO:0007669"/>
    <property type="project" value="InterPro"/>
</dbReference>
<comment type="caution">
    <text evidence="8">The sequence shown here is derived from an EMBL/GenBank/DDBJ whole genome shotgun (WGS) entry which is preliminary data.</text>
</comment>
<comment type="cofactor">
    <cofactor evidence="1">
        <name>L-ascorbate</name>
        <dbReference type="ChEBI" id="CHEBI:38290"/>
    </cofactor>
</comment>
<dbReference type="PROSITE" id="PS51471">
    <property type="entry name" value="FE2OG_OXY"/>
    <property type="match status" value="1"/>
</dbReference>
<name>A0A545U7A7_9GAMM</name>
<evidence type="ECO:0000256" key="6">
    <source>
        <dbReference type="ARBA" id="ARBA00023004"/>
    </source>
</evidence>
<dbReference type="Gene3D" id="2.60.120.620">
    <property type="entry name" value="q2cbj1_9rhob like domain"/>
    <property type="match status" value="1"/>
</dbReference>
<dbReference type="Pfam" id="PF13640">
    <property type="entry name" value="2OG-FeII_Oxy_3"/>
    <property type="match status" value="1"/>
</dbReference>
<dbReference type="GO" id="GO:0031418">
    <property type="term" value="F:L-ascorbic acid binding"/>
    <property type="evidence" value="ECO:0007669"/>
    <property type="project" value="UniProtKB-KW"/>
</dbReference>